<organism evidence="1 2">
    <name type="scientific">Dendrobium catenatum</name>
    <dbReference type="NCBI Taxonomy" id="906689"/>
    <lineage>
        <taxon>Eukaryota</taxon>
        <taxon>Viridiplantae</taxon>
        <taxon>Streptophyta</taxon>
        <taxon>Embryophyta</taxon>
        <taxon>Tracheophyta</taxon>
        <taxon>Spermatophyta</taxon>
        <taxon>Magnoliopsida</taxon>
        <taxon>Liliopsida</taxon>
        <taxon>Asparagales</taxon>
        <taxon>Orchidaceae</taxon>
        <taxon>Epidendroideae</taxon>
        <taxon>Malaxideae</taxon>
        <taxon>Dendrobiinae</taxon>
        <taxon>Dendrobium</taxon>
    </lineage>
</organism>
<dbReference type="Proteomes" id="UP000233837">
    <property type="component" value="Unassembled WGS sequence"/>
</dbReference>
<evidence type="ECO:0000313" key="1">
    <source>
        <dbReference type="EMBL" id="PKU86131.1"/>
    </source>
</evidence>
<reference evidence="1 2" key="2">
    <citation type="journal article" date="2017" name="Nature">
        <title>The Apostasia genome and the evolution of orchids.</title>
        <authorList>
            <person name="Zhang G.Q."/>
            <person name="Liu K.W."/>
            <person name="Li Z."/>
            <person name="Lohaus R."/>
            <person name="Hsiao Y.Y."/>
            <person name="Niu S.C."/>
            <person name="Wang J.Y."/>
            <person name="Lin Y.C."/>
            <person name="Xu Q."/>
            <person name="Chen L.J."/>
            <person name="Yoshida K."/>
            <person name="Fujiwara S."/>
            <person name="Wang Z.W."/>
            <person name="Zhang Y.Q."/>
            <person name="Mitsuda N."/>
            <person name="Wang M."/>
            <person name="Liu G.H."/>
            <person name="Pecoraro L."/>
            <person name="Huang H.X."/>
            <person name="Xiao X.J."/>
            <person name="Lin M."/>
            <person name="Wu X.Y."/>
            <person name="Wu W.L."/>
            <person name="Chen Y.Y."/>
            <person name="Chang S.B."/>
            <person name="Sakamoto S."/>
            <person name="Ohme-Takagi M."/>
            <person name="Yagi M."/>
            <person name="Zeng S.J."/>
            <person name="Shen C.Y."/>
            <person name="Yeh C.M."/>
            <person name="Luo Y.B."/>
            <person name="Tsai W.C."/>
            <person name="Van de Peer Y."/>
            <person name="Liu Z.J."/>
        </authorList>
    </citation>
    <scope>NUCLEOTIDE SEQUENCE [LARGE SCALE GENOMIC DNA]</scope>
    <source>
        <tissue evidence="1">The whole plant</tissue>
    </source>
</reference>
<dbReference type="EMBL" id="KZ501954">
    <property type="protein sequence ID" value="PKU86131.1"/>
    <property type="molecule type" value="Genomic_DNA"/>
</dbReference>
<dbReference type="AlphaFoldDB" id="A0A2I0XDY7"/>
<protein>
    <submittedName>
        <fullName evidence="1">Uncharacterized protein</fullName>
    </submittedName>
</protein>
<evidence type="ECO:0000313" key="2">
    <source>
        <dbReference type="Proteomes" id="UP000233837"/>
    </source>
</evidence>
<reference evidence="1 2" key="1">
    <citation type="journal article" date="2016" name="Sci. Rep.">
        <title>The Dendrobium catenatum Lindl. genome sequence provides insights into polysaccharide synthase, floral development and adaptive evolution.</title>
        <authorList>
            <person name="Zhang G.Q."/>
            <person name="Xu Q."/>
            <person name="Bian C."/>
            <person name="Tsai W.C."/>
            <person name="Yeh C.M."/>
            <person name="Liu K.W."/>
            <person name="Yoshida K."/>
            <person name="Zhang L.S."/>
            <person name="Chang S.B."/>
            <person name="Chen F."/>
            <person name="Shi Y."/>
            <person name="Su Y.Y."/>
            <person name="Zhang Y.Q."/>
            <person name="Chen L.J."/>
            <person name="Yin Y."/>
            <person name="Lin M."/>
            <person name="Huang H."/>
            <person name="Deng H."/>
            <person name="Wang Z.W."/>
            <person name="Zhu S.L."/>
            <person name="Zhao X."/>
            <person name="Deng C."/>
            <person name="Niu S.C."/>
            <person name="Huang J."/>
            <person name="Wang M."/>
            <person name="Liu G.H."/>
            <person name="Yang H.J."/>
            <person name="Xiao X.J."/>
            <person name="Hsiao Y.Y."/>
            <person name="Wu W.L."/>
            <person name="Chen Y.Y."/>
            <person name="Mitsuda N."/>
            <person name="Ohme-Takagi M."/>
            <person name="Luo Y.B."/>
            <person name="Van de Peer Y."/>
            <person name="Liu Z.J."/>
        </authorList>
    </citation>
    <scope>NUCLEOTIDE SEQUENCE [LARGE SCALE GENOMIC DNA]</scope>
    <source>
        <tissue evidence="1">The whole plant</tissue>
    </source>
</reference>
<gene>
    <name evidence="1" type="ORF">MA16_Dca001962</name>
</gene>
<keyword evidence="2" id="KW-1185">Reference proteome</keyword>
<name>A0A2I0XDY7_9ASPA</name>
<proteinExistence type="predicted"/>
<sequence>MDWWASHNRPRSDWEALLNCRCQGDGDAVNVAFHGVVDVQVQIEEGRSRNVFPSLVIICEPEIDFSIRHPWTRRSFFVLRGLEGEPAVGKEKGNQRWKRRRRTVGSALLVNKTLYEKTLASGFGSVHFLLDASELQQYKEAILLYAILLHPEKYEVFNRKSIGAECEMFLFDKFNLQIDMPIDEAMDTLMRLDLVSEFPVEGNLKPNAIPCSKAYEHLRKRWSSLLDLGS</sequence>
<dbReference type="PANTHER" id="PTHR33645:SF2">
    <property type="entry name" value="FAMILY PROTEIN, PUTATIVE (DUF3754)-RELATED"/>
    <property type="match status" value="1"/>
</dbReference>
<accession>A0A2I0XDY7</accession>
<dbReference type="PANTHER" id="PTHR33645">
    <property type="entry name" value="AMINOPEPTIDASE (DUF3754)"/>
    <property type="match status" value="1"/>
</dbReference>